<feature type="compositionally biased region" description="Low complexity" evidence="1">
    <location>
        <begin position="46"/>
        <end position="55"/>
    </location>
</feature>
<gene>
    <name evidence="2" type="ORF">AVDCRST_MAG27-1736</name>
</gene>
<organism evidence="2">
    <name type="scientific">uncultured Craurococcus sp</name>
    <dbReference type="NCBI Taxonomy" id="1135998"/>
    <lineage>
        <taxon>Bacteria</taxon>
        <taxon>Pseudomonadati</taxon>
        <taxon>Pseudomonadota</taxon>
        <taxon>Alphaproteobacteria</taxon>
        <taxon>Acetobacterales</taxon>
        <taxon>Acetobacteraceae</taxon>
        <taxon>Craurococcus</taxon>
        <taxon>environmental samples</taxon>
    </lineage>
</organism>
<dbReference type="AlphaFoldDB" id="A0A6J4IAE6"/>
<evidence type="ECO:0008006" key="3">
    <source>
        <dbReference type="Google" id="ProtNLM"/>
    </source>
</evidence>
<name>A0A6J4IAE6_9PROT</name>
<proteinExistence type="predicted"/>
<dbReference type="EMBL" id="CADCTD010000075">
    <property type="protein sequence ID" value="CAA9246876.1"/>
    <property type="molecule type" value="Genomic_DNA"/>
</dbReference>
<dbReference type="Gene3D" id="3.30.300.30">
    <property type="match status" value="1"/>
</dbReference>
<feature type="region of interest" description="Disordered" evidence="1">
    <location>
        <begin position="41"/>
        <end position="71"/>
    </location>
</feature>
<dbReference type="SUPFAM" id="SSF56801">
    <property type="entry name" value="Acetyl-CoA synthetase-like"/>
    <property type="match status" value="1"/>
</dbReference>
<protein>
    <recommendedName>
        <fullName evidence="3">AMP-binding enzyme C-terminal domain-containing protein</fullName>
    </recommendedName>
</protein>
<evidence type="ECO:0000313" key="2">
    <source>
        <dbReference type="EMBL" id="CAA9246876.1"/>
    </source>
</evidence>
<sequence>MCDTAFALLRHLRDRLAPSKRGRRISFGEFPRTVSGKVRRSELRRAGAARGAQPRPADEFREEDFSGQCGS</sequence>
<evidence type="ECO:0000256" key="1">
    <source>
        <dbReference type="SAM" id="MobiDB-lite"/>
    </source>
</evidence>
<accession>A0A6J4IAE6</accession>
<reference evidence="2" key="1">
    <citation type="submission" date="2020-02" db="EMBL/GenBank/DDBJ databases">
        <authorList>
            <person name="Meier V. D."/>
        </authorList>
    </citation>
    <scope>NUCLEOTIDE SEQUENCE</scope>
    <source>
        <strain evidence="2">AVDCRST_MAG27</strain>
    </source>
</reference>
<dbReference type="InterPro" id="IPR045851">
    <property type="entry name" value="AMP-bd_C_sf"/>
</dbReference>